<evidence type="ECO:0000313" key="2">
    <source>
        <dbReference type="Proteomes" id="UP000242372"/>
    </source>
</evidence>
<evidence type="ECO:0000313" key="1">
    <source>
        <dbReference type="EMBL" id="AWT50347.1"/>
    </source>
</evidence>
<keyword evidence="2" id="KW-1185">Reference proteome</keyword>
<sequence length="72" mass="8008">MEQYFVKFVIKGGGPTVAAGWPGDEPVATDLRKETFLMANNQNHAKDLIKHFYPQASRISATRTPNHILPKG</sequence>
<proteinExistence type="predicted"/>
<dbReference type="RefSeq" id="YP_009837705.1">
    <property type="nucleotide sequence ID" value="NC_048702.1"/>
</dbReference>
<accession>A0A2U9PFA5</accession>
<dbReference type="EMBL" id="MG973030">
    <property type="protein sequence ID" value="AWT50347.1"/>
    <property type="molecule type" value="Genomic_DNA"/>
</dbReference>
<dbReference type="Proteomes" id="UP000242372">
    <property type="component" value="Segment"/>
</dbReference>
<organism evidence="1 2">
    <name type="scientific">Erwinia phage vB_EamM-Bue1</name>
    <dbReference type="NCBI Taxonomy" id="2099338"/>
    <lineage>
        <taxon>Viruses</taxon>
        <taxon>Duplodnaviria</taxon>
        <taxon>Heunggongvirae</taxon>
        <taxon>Uroviricota</taxon>
        <taxon>Caudoviricetes</taxon>
        <taxon>Pantevenvirales</taxon>
        <taxon>Ackermannviridae</taxon>
        <taxon>Nezavisimistyvirus</taxon>
        <taxon>Nezavisimistyvirus bue1</taxon>
    </lineage>
</organism>
<reference evidence="1 2" key="1">
    <citation type="submission" date="2018-02" db="EMBL/GenBank/DDBJ databases">
        <title>Complete Genome Sequences of Erwinia amylovora Phages vB_EamP-S2 and vB_EamM-Bue1.</title>
        <authorList>
            <person name="Knecht L.E."/>
        </authorList>
    </citation>
    <scope>NUCLEOTIDE SEQUENCE [LARGE SCALE GENOMIC DNA]</scope>
</reference>
<dbReference type="GeneID" id="55607898"/>
<protein>
    <submittedName>
        <fullName evidence="1">Uncharacterized protein</fullName>
    </submittedName>
</protein>
<dbReference type="KEGG" id="vg:55607898"/>
<name>A0A2U9PFA5_9CAUD</name>